<sequence length="154" mass="17538">MDLIKYSQQYEAALQQYILTEDQLLYTASPIEAVKHLDDDRNAILAFEDDLFVSFFVLQEGAGVAEFLGGPDSVLLRSFSTDFRYQGRGYARKILEKLPAFVKEHYPTKNEITLAVDSGNDRAHQLYEKSGYMDHGKRMPGRNGELIILGYHLV</sequence>
<dbReference type="Pfam" id="PF00583">
    <property type="entry name" value="Acetyltransf_1"/>
    <property type="match status" value="1"/>
</dbReference>
<name>A0A2U3AA88_9BACL</name>
<dbReference type="RefSeq" id="WP_109350601.1">
    <property type="nucleotide sequence ID" value="NZ_BJUE01000045.1"/>
</dbReference>
<dbReference type="InterPro" id="IPR016181">
    <property type="entry name" value="Acyl_CoA_acyltransferase"/>
</dbReference>
<dbReference type="Proteomes" id="UP000294641">
    <property type="component" value="Unassembled WGS sequence"/>
</dbReference>
<dbReference type="AlphaFoldDB" id="A0A2U3AA88"/>
<dbReference type="EMBL" id="SNZG01000039">
    <property type="protein sequence ID" value="TDR34373.1"/>
    <property type="molecule type" value="Genomic_DNA"/>
</dbReference>
<reference evidence="2 4" key="1">
    <citation type="submission" date="2018-06" db="EMBL/GenBank/DDBJ databases">
        <authorList>
            <consortium name="Pathogen Informatics"/>
            <person name="Doyle S."/>
        </authorList>
    </citation>
    <scope>NUCLEOTIDE SEQUENCE [LARGE SCALE GENOMIC DNA]</scope>
    <source>
        <strain evidence="2 4">NCTC10597</strain>
    </source>
</reference>
<organism evidence="2 4">
    <name type="scientific">Kurthia zopfii</name>
    <dbReference type="NCBI Taxonomy" id="1650"/>
    <lineage>
        <taxon>Bacteria</taxon>
        <taxon>Bacillati</taxon>
        <taxon>Bacillota</taxon>
        <taxon>Bacilli</taxon>
        <taxon>Bacillales</taxon>
        <taxon>Caryophanaceae</taxon>
        <taxon>Kurthia</taxon>
    </lineage>
</organism>
<dbReference type="PROSITE" id="PS51186">
    <property type="entry name" value="GNAT"/>
    <property type="match status" value="1"/>
</dbReference>
<reference evidence="3 5" key="2">
    <citation type="submission" date="2019-03" db="EMBL/GenBank/DDBJ databases">
        <title>Genomic Encyclopedia of Type Strains, Phase IV (KMG-IV): sequencing the most valuable type-strain genomes for metagenomic binning, comparative biology and taxonomic classification.</title>
        <authorList>
            <person name="Goeker M."/>
        </authorList>
    </citation>
    <scope>NUCLEOTIDE SEQUENCE [LARGE SCALE GENOMIC DNA]</scope>
    <source>
        <strain evidence="3 5">DSM 20580</strain>
    </source>
</reference>
<gene>
    <name evidence="3" type="ORF">DFR61_1398</name>
    <name evidence="2" type="ORF">NCTC10597_02787</name>
</gene>
<protein>
    <submittedName>
        <fullName evidence="3">Acetyltransferase (GNAT) family protein</fullName>
    </submittedName>
    <submittedName>
        <fullName evidence="2">Ribosomal-protein-alanine acetyltransferase</fullName>
    </submittedName>
</protein>
<evidence type="ECO:0000313" key="4">
    <source>
        <dbReference type="Proteomes" id="UP000254330"/>
    </source>
</evidence>
<evidence type="ECO:0000313" key="2">
    <source>
        <dbReference type="EMBL" id="STX10993.1"/>
    </source>
</evidence>
<evidence type="ECO:0000313" key="5">
    <source>
        <dbReference type="Proteomes" id="UP000294641"/>
    </source>
</evidence>
<evidence type="ECO:0000259" key="1">
    <source>
        <dbReference type="PROSITE" id="PS51186"/>
    </source>
</evidence>
<dbReference type="Proteomes" id="UP000254330">
    <property type="component" value="Unassembled WGS sequence"/>
</dbReference>
<dbReference type="Gene3D" id="3.40.630.30">
    <property type="match status" value="1"/>
</dbReference>
<proteinExistence type="predicted"/>
<feature type="domain" description="N-acetyltransferase" evidence="1">
    <location>
        <begin position="4"/>
        <end position="154"/>
    </location>
</feature>
<dbReference type="OrthoDB" id="66776at2"/>
<dbReference type="SUPFAM" id="SSF55729">
    <property type="entry name" value="Acyl-CoA N-acyltransferases (Nat)"/>
    <property type="match status" value="1"/>
</dbReference>
<dbReference type="InterPro" id="IPR000182">
    <property type="entry name" value="GNAT_dom"/>
</dbReference>
<dbReference type="EMBL" id="UGNP01000001">
    <property type="protein sequence ID" value="STX10993.1"/>
    <property type="molecule type" value="Genomic_DNA"/>
</dbReference>
<comment type="caution">
    <text evidence="2">The sequence shown here is derived from an EMBL/GenBank/DDBJ whole genome shotgun (WGS) entry which is preliminary data.</text>
</comment>
<dbReference type="GO" id="GO:0016747">
    <property type="term" value="F:acyltransferase activity, transferring groups other than amino-acyl groups"/>
    <property type="evidence" value="ECO:0007669"/>
    <property type="project" value="InterPro"/>
</dbReference>
<evidence type="ECO:0000313" key="3">
    <source>
        <dbReference type="EMBL" id="TDR34373.1"/>
    </source>
</evidence>
<accession>A0A2U3AA88</accession>
<keyword evidence="2" id="KW-0808">Transferase</keyword>
<keyword evidence="5" id="KW-1185">Reference proteome</keyword>